<accession>A0A7X0VZ36</accession>
<dbReference type="InterPro" id="IPR002525">
    <property type="entry name" value="Transp_IS110-like_N"/>
</dbReference>
<feature type="coiled-coil region" evidence="1">
    <location>
        <begin position="236"/>
        <end position="270"/>
    </location>
</feature>
<reference evidence="4 5" key="1">
    <citation type="submission" date="2020-08" db="EMBL/GenBank/DDBJ databases">
        <title>Cohnella phylogeny.</title>
        <authorList>
            <person name="Dunlap C."/>
        </authorList>
    </citation>
    <scope>NUCLEOTIDE SEQUENCE [LARGE SCALE GENOMIC DNA]</scope>
    <source>
        <strain evidence="4 5">CBP 2801</strain>
    </source>
</reference>
<proteinExistence type="predicted"/>
<gene>
    <name evidence="4" type="ORF">H7C18_34570</name>
</gene>
<comment type="caution">
    <text evidence="4">The sequence shown here is derived from an EMBL/GenBank/DDBJ whole genome shotgun (WGS) entry which is preliminary data.</text>
</comment>
<evidence type="ECO:0000259" key="3">
    <source>
        <dbReference type="Pfam" id="PF02371"/>
    </source>
</evidence>
<evidence type="ECO:0000313" key="4">
    <source>
        <dbReference type="EMBL" id="MBB6736044.1"/>
    </source>
</evidence>
<evidence type="ECO:0000256" key="1">
    <source>
        <dbReference type="SAM" id="Coils"/>
    </source>
</evidence>
<sequence length="392" mass="44659">MEPVIGLDVAKGKSVIQAFLKRNEAYGKSETITHTEEGFRRLSNVVQELYKRTGVEPVVILEATGHYHRAVEVFLSASKIPHFIMNPLVSKRSKSAQLRKVKTDAVDARHLAEMYYRGDVKPHRSWETCYSELQHVTRQYEFVSSLYVQARLNTRALLDQVFPAYEGIFSDLFSPTALKTLQTCLSRETEDWTEVIRPFTGKSHSEKWIRAKAKHVEVIHQQWVGSQRSLSQTLMLQSMISLLLSMQEQLQGIEEQMRRLAEEMPEVELIKSIPGLGDKLAAAIVSEIGNAKQFEEPKQLVAFAGLDPSVHSSGQFTASRNRISKRGSKRLRRALFLAVQCGLRRSCNTRLKAYYDKKRQEGKPYKVTVIACANKLLHHIYAILKKGQPYQA</sequence>
<dbReference type="GO" id="GO:0004803">
    <property type="term" value="F:transposase activity"/>
    <property type="evidence" value="ECO:0007669"/>
    <property type="project" value="InterPro"/>
</dbReference>
<protein>
    <submittedName>
        <fullName evidence="4">IS110 family transposase</fullName>
    </submittedName>
</protein>
<organism evidence="4 5">
    <name type="scientific">Cohnella zeiphila</name>
    <dbReference type="NCBI Taxonomy" id="2761120"/>
    <lineage>
        <taxon>Bacteria</taxon>
        <taxon>Bacillati</taxon>
        <taxon>Bacillota</taxon>
        <taxon>Bacilli</taxon>
        <taxon>Bacillales</taxon>
        <taxon>Paenibacillaceae</taxon>
        <taxon>Cohnella</taxon>
    </lineage>
</organism>
<dbReference type="Pfam" id="PF01548">
    <property type="entry name" value="DEDD_Tnp_IS110"/>
    <property type="match status" value="1"/>
</dbReference>
<feature type="domain" description="Transposase IS110-like N-terminal" evidence="2">
    <location>
        <begin position="5"/>
        <end position="163"/>
    </location>
</feature>
<dbReference type="RefSeq" id="WP_185133687.1">
    <property type="nucleotide sequence ID" value="NZ_JACJVO010000076.1"/>
</dbReference>
<feature type="domain" description="Transposase IS116/IS110/IS902 C-terminal" evidence="3">
    <location>
        <begin position="268"/>
        <end position="355"/>
    </location>
</feature>
<dbReference type="PANTHER" id="PTHR33055:SF13">
    <property type="entry name" value="TRANSPOSASE"/>
    <property type="match status" value="1"/>
</dbReference>
<dbReference type="InterPro" id="IPR047650">
    <property type="entry name" value="Transpos_IS110"/>
</dbReference>
<dbReference type="NCBIfam" id="NF033542">
    <property type="entry name" value="transpos_IS110"/>
    <property type="match status" value="1"/>
</dbReference>
<keyword evidence="5" id="KW-1185">Reference proteome</keyword>
<dbReference type="Proteomes" id="UP000564644">
    <property type="component" value="Unassembled WGS sequence"/>
</dbReference>
<evidence type="ECO:0000313" key="5">
    <source>
        <dbReference type="Proteomes" id="UP000564644"/>
    </source>
</evidence>
<dbReference type="GO" id="GO:0003677">
    <property type="term" value="F:DNA binding"/>
    <property type="evidence" value="ECO:0007669"/>
    <property type="project" value="InterPro"/>
</dbReference>
<evidence type="ECO:0000259" key="2">
    <source>
        <dbReference type="Pfam" id="PF01548"/>
    </source>
</evidence>
<keyword evidence="1" id="KW-0175">Coiled coil</keyword>
<dbReference type="GO" id="GO:0006313">
    <property type="term" value="P:DNA transposition"/>
    <property type="evidence" value="ECO:0007669"/>
    <property type="project" value="InterPro"/>
</dbReference>
<dbReference type="InterPro" id="IPR003346">
    <property type="entry name" value="Transposase_20"/>
</dbReference>
<name>A0A7X0VZ36_9BACL</name>
<dbReference type="PANTHER" id="PTHR33055">
    <property type="entry name" value="TRANSPOSASE FOR INSERTION SEQUENCE ELEMENT IS1111A"/>
    <property type="match status" value="1"/>
</dbReference>
<dbReference type="Pfam" id="PF02371">
    <property type="entry name" value="Transposase_20"/>
    <property type="match status" value="1"/>
</dbReference>
<dbReference type="EMBL" id="JACJVO010000076">
    <property type="protein sequence ID" value="MBB6736044.1"/>
    <property type="molecule type" value="Genomic_DNA"/>
</dbReference>
<dbReference type="AlphaFoldDB" id="A0A7X0VZ36"/>